<dbReference type="SMART" id="SM00753">
    <property type="entry name" value="PAM"/>
    <property type="match status" value="1"/>
</dbReference>
<dbReference type="InParanoid" id="A0A5J5F996"/>
<evidence type="ECO:0000256" key="2">
    <source>
        <dbReference type="ARBA" id="ARBA00004496"/>
    </source>
</evidence>
<evidence type="ECO:0000256" key="6">
    <source>
        <dbReference type="ARBA" id="ARBA00022490"/>
    </source>
</evidence>
<comment type="subunit">
    <text evidence="4">Component of the COP9 signalosome (CSN) complex.</text>
</comment>
<dbReference type="GO" id="GO:0008180">
    <property type="term" value="C:COP9 signalosome"/>
    <property type="evidence" value="ECO:0007669"/>
    <property type="project" value="UniProtKB-KW"/>
</dbReference>
<dbReference type="Proteomes" id="UP000326924">
    <property type="component" value="Unassembled WGS sequence"/>
</dbReference>
<organism evidence="11 12">
    <name type="scientific">Sphaerosporella brunnea</name>
    <dbReference type="NCBI Taxonomy" id="1250544"/>
    <lineage>
        <taxon>Eukaryota</taxon>
        <taxon>Fungi</taxon>
        <taxon>Dikarya</taxon>
        <taxon>Ascomycota</taxon>
        <taxon>Pezizomycotina</taxon>
        <taxon>Pezizomycetes</taxon>
        <taxon>Pezizales</taxon>
        <taxon>Pyronemataceae</taxon>
        <taxon>Sphaerosporella</taxon>
    </lineage>
</organism>
<accession>A0A5J5F996</accession>
<evidence type="ECO:0000256" key="3">
    <source>
        <dbReference type="ARBA" id="ARBA00009318"/>
    </source>
</evidence>
<keyword evidence="7" id="KW-0736">Signalosome</keyword>
<dbReference type="FunFam" id="1.25.40.570:FF:000006">
    <property type="entry name" value="COP9 signalosome complex subunit 2"/>
    <property type="match status" value="1"/>
</dbReference>
<comment type="subcellular location">
    <subcellularLocation>
        <location evidence="2">Cytoplasm</location>
    </subcellularLocation>
    <subcellularLocation>
        <location evidence="1">Nucleus</location>
    </subcellularLocation>
</comment>
<gene>
    <name evidence="11" type="ORF">FN846DRAFT_987584</name>
</gene>
<evidence type="ECO:0000256" key="1">
    <source>
        <dbReference type="ARBA" id="ARBA00004123"/>
    </source>
</evidence>
<dbReference type="PROSITE" id="PS50250">
    <property type="entry name" value="PCI"/>
    <property type="match status" value="1"/>
</dbReference>
<protein>
    <recommendedName>
        <fullName evidence="5">COP9 signalosome complex subunit 2</fullName>
    </recommendedName>
</protein>
<reference evidence="11 12" key="1">
    <citation type="submission" date="2019-09" db="EMBL/GenBank/DDBJ databases">
        <title>Draft genome of the ectomycorrhizal ascomycete Sphaerosporella brunnea.</title>
        <authorList>
            <consortium name="DOE Joint Genome Institute"/>
            <person name="Benucci G.M."/>
            <person name="Marozzi G."/>
            <person name="Antonielli L."/>
            <person name="Sanchez S."/>
            <person name="Marco P."/>
            <person name="Wang X."/>
            <person name="Falini L.B."/>
            <person name="Barry K."/>
            <person name="Haridas S."/>
            <person name="Lipzen A."/>
            <person name="Labutti K."/>
            <person name="Grigoriev I.V."/>
            <person name="Murat C."/>
            <person name="Martin F."/>
            <person name="Albertini E."/>
            <person name="Donnini D."/>
            <person name="Bonito G."/>
        </authorList>
    </citation>
    <scope>NUCLEOTIDE SEQUENCE [LARGE SCALE GENOMIC DNA]</scope>
    <source>
        <strain evidence="11 12">Sb_GMNB300</strain>
    </source>
</reference>
<name>A0A5J5F996_9PEZI</name>
<dbReference type="EMBL" id="VXIS01000014">
    <property type="protein sequence ID" value="KAA8913508.1"/>
    <property type="molecule type" value="Genomic_DNA"/>
</dbReference>
<dbReference type="InterPro" id="IPR000717">
    <property type="entry name" value="PCI_dom"/>
</dbReference>
<keyword evidence="6" id="KW-0963">Cytoplasm</keyword>
<dbReference type="InterPro" id="IPR036390">
    <property type="entry name" value="WH_DNA-bd_sf"/>
</dbReference>
<evidence type="ECO:0000256" key="8">
    <source>
        <dbReference type="ARBA" id="ARBA00023242"/>
    </source>
</evidence>
<comment type="caution">
    <text evidence="11">The sequence shown here is derived from an EMBL/GenBank/DDBJ whole genome shotgun (WGS) entry which is preliminary data.</text>
</comment>
<dbReference type="SMART" id="SM00088">
    <property type="entry name" value="PINT"/>
    <property type="match status" value="1"/>
</dbReference>
<dbReference type="Pfam" id="PF01399">
    <property type="entry name" value="PCI"/>
    <property type="match status" value="1"/>
</dbReference>
<proteinExistence type="inferred from homology"/>
<evidence type="ECO:0000259" key="10">
    <source>
        <dbReference type="PROSITE" id="PS50250"/>
    </source>
</evidence>
<evidence type="ECO:0000256" key="7">
    <source>
        <dbReference type="ARBA" id="ARBA00022790"/>
    </source>
</evidence>
<evidence type="ECO:0000313" key="12">
    <source>
        <dbReference type="Proteomes" id="UP000326924"/>
    </source>
</evidence>
<keyword evidence="8" id="KW-0539">Nucleus</keyword>
<evidence type="ECO:0000256" key="4">
    <source>
        <dbReference type="ARBA" id="ARBA00011098"/>
    </source>
</evidence>
<dbReference type="SUPFAM" id="SSF46785">
    <property type="entry name" value="Winged helix' DNA-binding domain"/>
    <property type="match status" value="1"/>
</dbReference>
<keyword evidence="12" id="KW-1185">Reference proteome</keyword>
<evidence type="ECO:0000256" key="5">
    <source>
        <dbReference type="ARBA" id="ARBA00014879"/>
    </source>
</evidence>
<evidence type="ECO:0000256" key="9">
    <source>
        <dbReference type="SAM" id="MobiDB-lite"/>
    </source>
</evidence>
<evidence type="ECO:0000313" key="11">
    <source>
        <dbReference type="EMBL" id="KAA8913508.1"/>
    </source>
</evidence>
<dbReference type="Gene3D" id="1.25.40.570">
    <property type="match status" value="1"/>
</dbReference>
<dbReference type="PANTHER" id="PTHR10678">
    <property type="entry name" value="26S PROTEASOME NON-ATPASE REGULATORY SUBUNIT 11/COP9 SIGNALOSOME COMPLEX SUBUNIT 2"/>
    <property type="match status" value="1"/>
</dbReference>
<dbReference type="GO" id="GO:0005737">
    <property type="term" value="C:cytoplasm"/>
    <property type="evidence" value="ECO:0007669"/>
    <property type="project" value="UniProtKB-SubCell"/>
</dbReference>
<comment type="similarity">
    <text evidence="3">Belongs to the CSN2 family.</text>
</comment>
<dbReference type="InterPro" id="IPR050871">
    <property type="entry name" value="26S_Proteasome/COP9_Components"/>
</dbReference>
<feature type="domain" description="PCI" evidence="10">
    <location>
        <begin position="250"/>
        <end position="419"/>
    </location>
</feature>
<dbReference type="OrthoDB" id="194139at2759"/>
<feature type="region of interest" description="Disordered" evidence="9">
    <location>
        <begin position="1"/>
        <end position="28"/>
    </location>
</feature>
<sequence>MSDDDFMLESDNEDYEFDYEDDGEEESTDVDVENRYYNAKQMKSSDPDAAISEFLEVVKSEAEKGDWGFKALKQAVKLEFKLKQHEKAVEHYAELLTYIKSAVTRNYSEKSINNMLDYISSSNDPEDMPHMEKFYDMTLDAFTGTNNERLWLKTNIKLAKLWLDRKEYSRLTKNVRSLYKACQKPDGSDDPSKGTYLLEVYAIEIQMYSEMGNNKKLKALYNKSLRVRSAVPHPKIMGIIRECGGKMHMSEENWKDAQSDFFESFRNYDEAGSLQRIQVLKYLVLASMLMKTEINPFESQETKPYKSDARIAAMTDLVEAYQHNDIHRYESILQKNKAEILSDPFIRQHIDEVTRNIRTEALLKLIAPFTRFSLEFIARQLKVSIPEVQEILGFLILDNKIRGKINQEKGTVQIESNVDAERMRAISDWSGALERMSKAMFNEGDGFKAEEPGMSTGM</sequence>
<dbReference type="AlphaFoldDB" id="A0A5J5F996"/>